<name>A0ABW0JA89_9BURK</name>
<dbReference type="RefSeq" id="WP_377712037.1">
    <property type="nucleotide sequence ID" value="NZ_JBHSMP010000016.1"/>
</dbReference>
<sequence>MFALVWIRIAGVHPRRYVMDETRPARAVCTSNDDGNVKAEQGGIFMYAFSINVRQPAS</sequence>
<keyword evidence="2" id="KW-1185">Reference proteome</keyword>
<protein>
    <submittedName>
        <fullName evidence="1">Uncharacterized protein</fullName>
    </submittedName>
</protein>
<dbReference type="Proteomes" id="UP001596103">
    <property type="component" value="Unassembled WGS sequence"/>
</dbReference>
<comment type="caution">
    <text evidence="1">The sequence shown here is derived from an EMBL/GenBank/DDBJ whole genome shotgun (WGS) entry which is preliminary data.</text>
</comment>
<organism evidence="1 2">
    <name type="scientific">Paraburkholderia denitrificans</name>
    <dbReference type="NCBI Taxonomy" id="694025"/>
    <lineage>
        <taxon>Bacteria</taxon>
        <taxon>Pseudomonadati</taxon>
        <taxon>Pseudomonadota</taxon>
        <taxon>Betaproteobacteria</taxon>
        <taxon>Burkholderiales</taxon>
        <taxon>Burkholderiaceae</taxon>
        <taxon>Paraburkholderia</taxon>
    </lineage>
</organism>
<accession>A0ABW0JA89</accession>
<evidence type="ECO:0000313" key="2">
    <source>
        <dbReference type="Proteomes" id="UP001596103"/>
    </source>
</evidence>
<gene>
    <name evidence="1" type="ORF">ACFPTO_14480</name>
</gene>
<proteinExistence type="predicted"/>
<evidence type="ECO:0000313" key="1">
    <source>
        <dbReference type="EMBL" id="MFC5429998.1"/>
    </source>
</evidence>
<dbReference type="EMBL" id="JBHSMP010000016">
    <property type="protein sequence ID" value="MFC5429998.1"/>
    <property type="molecule type" value="Genomic_DNA"/>
</dbReference>
<reference evidence="2" key="1">
    <citation type="journal article" date="2019" name="Int. J. Syst. Evol. Microbiol.">
        <title>The Global Catalogue of Microorganisms (GCM) 10K type strain sequencing project: providing services to taxonomists for standard genome sequencing and annotation.</title>
        <authorList>
            <consortium name="The Broad Institute Genomics Platform"/>
            <consortium name="The Broad Institute Genome Sequencing Center for Infectious Disease"/>
            <person name="Wu L."/>
            <person name="Ma J."/>
        </authorList>
    </citation>
    <scope>NUCLEOTIDE SEQUENCE [LARGE SCALE GENOMIC DNA]</scope>
    <source>
        <strain evidence="2">CCUG 56042</strain>
    </source>
</reference>